<dbReference type="InterPro" id="IPR036812">
    <property type="entry name" value="NAD(P)_OxRdtase_dom_sf"/>
</dbReference>
<dbReference type="PANTHER" id="PTHR43364:SF7">
    <property type="entry name" value="NADP-DEPENDENT OXIDOREDUCTASE DOMAIN-CONTAINING PROTEIN-RELATED"/>
    <property type="match status" value="1"/>
</dbReference>
<feature type="non-terminal residue" evidence="4">
    <location>
        <position position="1"/>
    </location>
</feature>
<dbReference type="AlphaFoldDB" id="A0A409XIA2"/>
<dbReference type="OrthoDB" id="48988at2759"/>
<name>A0A409XIA2_PSICY</name>
<keyword evidence="1" id="KW-0521">NADP</keyword>
<dbReference type="STRING" id="93625.A0A409XIA2"/>
<evidence type="ECO:0000313" key="5">
    <source>
        <dbReference type="Proteomes" id="UP000283269"/>
    </source>
</evidence>
<comment type="similarity">
    <text evidence="2">Belongs to the aldo/keto reductase family. Aldo/keto reductase 2 subfamily.</text>
</comment>
<dbReference type="Pfam" id="PF00248">
    <property type="entry name" value="Aldo_ket_red"/>
    <property type="match status" value="1"/>
</dbReference>
<dbReference type="InParanoid" id="A0A409XIA2"/>
<keyword evidence="5" id="KW-1185">Reference proteome</keyword>
<gene>
    <name evidence="4" type="ORF">CVT25_014994</name>
</gene>
<evidence type="ECO:0000259" key="3">
    <source>
        <dbReference type="Pfam" id="PF00248"/>
    </source>
</evidence>
<sequence>ISLFVPKILPATKPDHYRVLSSRAGVHFSPLQLGAMNIGDKWEAIDVGGMDKESSFKLLDAYYDNGGNFINTANREWTEKRGICDQLFIATTVDIFSTCWKDRNDSVQQKVMYTGNSVKSLYISVQASLKKLRTDIEEVMQSLHGLVLQRKVLYLVRGLGLVCKNSRITFGFAGYL</sequence>
<feature type="domain" description="NADP-dependent oxidoreductase" evidence="3">
    <location>
        <begin position="30"/>
        <end position="135"/>
    </location>
</feature>
<dbReference type="PANTHER" id="PTHR43364">
    <property type="entry name" value="NADH-SPECIFIC METHYLGLYOXAL REDUCTASE-RELATED"/>
    <property type="match status" value="1"/>
</dbReference>
<dbReference type="EMBL" id="NHYD01001635">
    <property type="protein sequence ID" value="PPQ90476.1"/>
    <property type="molecule type" value="Genomic_DNA"/>
</dbReference>
<reference evidence="4 5" key="1">
    <citation type="journal article" date="2018" name="Evol. Lett.">
        <title>Horizontal gene cluster transfer increased hallucinogenic mushroom diversity.</title>
        <authorList>
            <person name="Reynolds H.T."/>
            <person name="Vijayakumar V."/>
            <person name="Gluck-Thaler E."/>
            <person name="Korotkin H.B."/>
            <person name="Matheny P.B."/>
            <person name="Slot J.C."/>
        </authorList>
    </citation>
    <scope>NUCLEOTIDE SEQUENCE [LARGE SCALE GENOMIC DNA]</scope>
    <source>
        <strain evidence="4 5">2631</strain>
    </source>
</reference>
<comment type="caution">
    <text evidence="4">The sequence shown here is derived from an EMBL/GenBank/DDBJ whole genome shotgun (WGS) entry which is preliminary data.</text>
</comment>
<dbReference type="InterPro" id="IPR050523">
    <property type="entry name" value="AKR_Detox_Biosynth"/>
</dbReference>
<dbReference type="Proteomes" id="UP000283269">
    <property type="component" value="Unassembled WGS sequence"/>
</dbReference>
<proteinExistence type="inferred from homology"/>
<dbReference type="InterPro" id="IPR023210">
    <property type="entry name" value="NADP_OxRdtase_dom"/>
</dbReference>
<evidence type="ECO:0000256" key="2">
    <source>
        <dbReference type="ARBA" id="ARBA00038157"/>
    </source>
</evidence>
<dbReference type="Gene3D" id="3.20.20.100">
    <property type="entry name" value="NADP-dependent oxidoreductase domain"/>
    <property type="match status" value="1"/>
</dbReference>
<evidence type="ECO:0000313" key="4">
    <source>
        <dbReference type="EMBL" id="PPQ90476.1"/>
    </source>
</evidence>
<dbReference type="SUPFAM" id="SSF51430">
    <property type="entry name" value="NAD(P)-linked oxidoreductase"/>
    <property type="match status" value="1"/>
</dbReference>
<accession>A0A409XIA2</accession>
<protein>
    <recommendedName>
        <fullName evidence="3">NADP-dependent oxidoreductase domain-containing protein</fullName>
    </recommendedName>
</protein>
<organism evidence="4 5">
    <name type="scientific">Psilocybe cyanescens</name>
    <dbReference type="NCBI Taxonomy" id="93625"/>
    <lineage>
        <taxon>Eukaryota</taxon>
        <taxon>Fungi</taxon>
        <taxon>Dikarya</taxon>
        <taxon>Basidiomycota</taxon>
        <taxon>Agaricomycotina</taxon>
        <taxon>Agaricomycetes</taxon>
        <taxon>Agaricomycetidae</taxon>
        <taxon>Agaricales</taxon>
        <taxon>Agaricineae</taxon>
        <taxon>Strophariaceae</taxon>
        <taxon>Psilocybe</taxon>
    </lineage>
</organism>
<evidence type="ECO:0000256" key="1">
    <source>
        <dbReference type="ARBA" id="ARBA00022857"/>
    </source>
</evidence>